<protein>
    <submittedName>
        <fullName evidence="1">Uncharacterized protein</fullName>
    </submittedName>
</protein>
<gene>
    <name evidence="1" type="ORF">SAMN04488528_101816</name>
</gene>
<sequence>MNGMDMSLLFQKMNDPVFANEFTNIMNEIQSIPGINEKMARINQMQDQEQQVRAMQQIPGLADKVARLQNLMNR</sequence>
<evidence type="ECO:0000313" key="2">
    <source>
        <dbReference type="Proteomes" id="UP000198619"/>
    </source>
</evidence>
<keyword evidence="2" id="KW-1185">Reference proteome</keyword>
<reference evidence="1 2" key="1">
    <citation type="submission" date="2016-10" db="EMBL/GenBank/DDBJ databases">
        <authorList>
            <person name="de Groot N.N."/>
        </authorList>
    </citation>
    <scope>NUCLEOTIDE SEQUENCE [LARGE SCALE GENOMIC DNA]</scope>
    <source>
        <strain evidence="1 2">DSM 12271</strain>
    </source>
</reference>
<name>A0A1I0Z7Y5_9CLOT</name>
<dbReference type="AlphaFoldDB" id="A0A1I0Z7Y5"/>
<dbReference type="RefSeq" id="WP_090041664.1">
    <property type="nucleotide sequence ID" value="NZ_FOKI01000018.1"/>
</dbReference>
<dbReference type="EMBL" id="FOKI01000018">
    <property type="protein sequence ID" value="SFB21457.1"/>
    <property type="molecule type" value="Genomic_DNA"/>
</dbReference>
<evidence type="ECO:0000313" key="1">
    <source>
        <dbReference type="EMBL" id="SFB21457.1"/>
    </source>
</evidence>
<proteinExistence type="predicted"/>
<accession>A0A1I0Z7Y5</accession>
<organism evidence="1 2">
    <name type="scientific">Clostridium frigidicarnis</name>
    <dbReference type="NCBI Taxonomy" id="84698"/>
    <lineage>
        <taxon>Bacteria</taxon>
        <taxon>Bacillati</taxon>
        <taxon>Bacillota</taxon>
        <taxon>Clostridia</taxon>
        <taxon>Eubacteriales</taxon>
        <taxon>Clostridiaceae</taxon>
        <taxon>Clostridium</taxon>
    </lineage>
</organism>
<dbReference type="Proteomes" id="UP000198619">
    <property type="component" value="Unassembled WGS sequence"/>
</dbReference>